<keyword evidence="2" id="KW-0677">Repeat</keyword>
<dbReference type="EMBL" id="NEXV01000528">
    <property type="protein sequence ID" value="PIG82219.1"/>
    <property type="molecule type" value="Genomic_DNA"/>
</dbReference>
<gene>
    <name evidence="7" type="ORF">AARAC_000270</name>
</gene>
<dbReference type="InterPro" id="IPR036941">
    <property type="entry name" value="Rcpt_L-dom_sf"/>
</dbReference>
<dbReference type="SUPFAM" id="SSF50978">
    <property type="entry name" value="WD40 repeat-like"/>
    <property type="match status" value="1"/>
</dbReference>
<keyword evidence="5" id="KW-0812">Transmembrane</keyword>
<sequence length="1334" mass="145690">MSKRAADVSDEQSAALKAGERPMTEAPPDEVGEFEDEFEDEFESEDEILEAGVDGRPDAEREEEEKDAMEVDQQTFIPGRTKLAPGEVLSPDPSTYNMLHTLTTPWPCLSFDIVRDNLGDNRKTFPATVYAVTGTQAEGRRSKENELMVLKMSGLSKMEKENDTDSESDSDDDDDMGEPILEHKSIPLGSTTNRIRCHQTPSSSGDYSKPPQTLTATMLENSQVVIHDVTPHLTSFDVPGTVLPPSASKPLSTLRMHKSEGYALDWSPLQPLGKLLTGDNDGLIYVTTRTEGGGWVTDTRPFIGHASSVEELQWSPNERNVFASASSDGSVKVWDVRSKSRKPAVDVKVSNTDVNVMTWSKQTFHLLATGADDGQWGVWDLRHWKPNAAAPSSQITASPVAAFDFHKEPITSIEWHPTDDSVVAVGSADNTVTLWDLAVELDEEESRQAGLADIPPQLLFVHYMESVKEIHWQAQMPGTIMATGAAGFGVFKTISRTCRLDPPFRFKTVRHVYQKSQGTASKFELEWDSAQTWVNVPRSLTFVQESAEESADGSISDAPSEPQRDTHISSDGPHTYIPDPFVAHLPISGSLNPHDEAVGLPHVEPAISTPSIHDEHSTKATAISPGAVNDMISPLASNSTWSPMTPSTPRSTSSSTMTSREAFLLRSYINKISHWLDICDSGSTFNTEVPRRALHVPMVLKAVLALSARHDAIMSGASDWEASEYHSQCVELLLAALARPEETYDDNMLISVVILRIYEELESTTDEKCHWLGSNRLLNTMSRAASSGGLTEAASWQFLRQAIYASIVQNQPMQLDLRNYERSSVFKRGDDGAYANTIIFYCARIIQLCSEGHVAAVDEEDWHGLSSRVEQWYRDRPVSWQPLQYKDANPAENRPFPELWVMSPPAVVGLQYYHTCQILLTSSDRHWGVVSNYERARLRRIEEKVIASHVVQVIGLSSSNETVENAYFMACHLLYRCSGNVNISSQSDADALKDCETINGPLTISSSASGTISIPEVQDIKGPFTIEGSSNLNAITASNLETVSGPLTITGNGALNSVSLSNLQNVGGELRIQGNEGLKEVRLDDLERVNGNLVLNGDFDRISLGNLENVYGQTTIQSSGSFQCSSLDKLASDKRAFKGPYSCNEKGSGLSSGAKAGIAIGVIIGVILIVLLVWLCIRRQKRQKRKDAVLAGLTAAGVAGAVGKDVEKAENKVPTAVSNISPSSHDPPSPLSDTEVVVASSIPRKPVSPPPPAPVPAALVPGDRSSRVVSSSDDPSLFLRPMPRRRPSESEVPMLDSENVHEAPPPEVGRQQEGLFELDAGPVSGKHQQAIHHE</sequence>
<dbReference type="GO" id="GO:0042254">
    <property type="term" value="P:ribosome biogenesis"/>
    <property type="evidence" value="ECO:0007669"/>
    <property type="project" value="TreeGrafter"/>
</dbReference>
<feature type="repeat" description="WD" evidence="3">
    <location>
        <begin position="403"/>
        <end position="437"/>
    </location>
</feature>
<evidence type="ECO:0000256" key="4">
    <source>
        <dbReference type="SAM" id="MobiDB-lite"/>
    </source>
</evidence>
<dbReference type="PANTHER" id="PTHR45903">
    <property type="entry name" value="GLUTAMATE-RICH WD REPEAT-CONTAINING PROTEIN 1"/>
    <property type="match status" value="1"/>
</dbReference>
<organism evidence="7 8">
    <name type="scientific">Aspergillus arachidicola</name>
    <dbReference type="NCBI Taxonomy" id="656916"/>
    <lineage>
        <taxon>Eukaryota</taxon>
        <taxon>Fungi</taxon>
        <taxon>Dikarya</taxon>
        <taxon>Ascomycota</taxon>
        <taxon>Pezizomycotina</taxon>
        <taxon>Eurotiomycetes</taxon>
        <taxon>Eurotiomycetidae</taxon>
        <taxon>Eurotiales</taxon>
        <taxon>Aspergillaceae</taxon>
        <taxon>Aspergillus</taxon>
        <taxon>Aspergillus subgen. Circumdati</taxon>
    </lineage>
</organism>
<feature type="domain" description="Histone-binding protein RBBP4-like N-terminal" evidence="6">
    <location>
        <begin position="87"/>
        <end position="155"/>
    </location>
</feature>
<dbReference type="PANTHER" id="PTHR45903:SF1">
    <property type="entry name" value="GLUTAMATE-RICH WD REPEAT-CONTAINING PROTEIN 1"/>
    <property type="match status" value="1"/>
</dbReference>
<feature type="compositionally biased region" description="Acidic residues" evidence="4">
    <location>
        <begin position="164"/>
        <end position="177"/>
    </location>
</feature>
<dbReference type="Gene3D" id="2.130.10.10">
    <property type="entry name" value="YVTN repeat-like/Quinoprotein amine dehydrogenase"/>
    <property type="match status" value="1"/>
</dbReference>
<feature type="region of interest" description="Disordered" evidence="4">
    <location>
        <begin position="1215"/>
        <end position="1334"/>
    </location>
</feature>
<dbReference type="InterPro" id="IPR051972">
    <property type="entry name" value="Glutamate-rich_WD_repeat"/>
</dbReference>
<keyword evidence="8" id="KW-1185">Reference proteome</keyword>
<comment type="caution">
    <text evidence="7">The sequence shown here is derived from an EMBL/GenBank/DDBJ whole genome shotgun (WGS) entry which is preliminary data.</text>
</comment>
<dbReference type="Pfam" id="PF11951">
    <property type="entry name" value="Fungal_trans_2"/>
    <property type="match status" value="1"/>
</dbReference>
<evidence type="ECO:0000259" key="6">
    <source>
        <dbReference type="Pfam" id="PF12265"/>
    </source>
</evidence>
<feature type="compositionally biased region" description="Pro residues" evidence="4">
    <location>
        <begin position="1246"/>
        <end position="1255"/>
    </location>
</feature>
<dbReference type="PROSITE" id="PS50294">
    <property type="entry name" value="WD_REPEATS_REGION"/>
    <property type="match status" value="2"/>
</dbReference>
<keyword evidence="5" id="KW-0472">Membrane</keyword>
<dbReference type="SMART" id="SM00320">
    <property type="entry name" value="WD40"/>
    <property type="match status" value="4"/>
</dbReference>
<evidence type="ECO:0000313" key="7">
    <source>
        <dbReference type="EMBL" id="PIG82219.1"/>
    </source>
</evidence>
<feature type="transmembrane region" description="Helical" evidence="5">
    <location>
        <begin position="1156"/>
        <end position="1177"/>
    </location>
</feature>
<protein>
    <submittedName>
        <fullName evidence="7">Ribosome assembly protein rrb1</fullName>
    </submittedName>
</protein>
<feature type="region of interest" description="Disordered" evidence="4">
    <location>
        <begin position="153"/>
        <end position="212"/>
    </location>
</feature>
<feature type="compositionally biased region" description="Acidic residues" evidence="4">
    <location>
        <begin position="27"/>
        <end position="49"/>
    </location>
</feature>
<dbReference type="Pfam" id="PF00400">
    <property type="entry name" value="WD40"/>
    <property type="match status" value="2"/>
</dbReference>
<dbReference type="Proteomes" id="UP000231358">
    <property type="component" value="Unassembled WGS sequence"/>
</dbReference>
<evidence type="ECO:0000256" key="3">
    <source>
        <dbReference type="PROSITE-ProRule" id="PRU00221"/>
    </source>
</evidence>
<evidence type="ECO:0000256" key="5">
    <source>
        <dbReference type="SAM" id="Phobius"/>
    </source>
</evidence>
<proteinExistence type="predicted"/>
<keyword evidence="5" id="KW-1133">Transmembrane helix</keyword>
<feature type="compositionally biased region" description="Low complexity" evidence="4">
    <location>
        <begin position="639"/>
        <end position="656"/>
    </location>
</feature>
<evidence type="ECO:0000256" key="1">
    <source>
        <dbReference type="ARBA" id="ARBA00022574"/>
    </source>
</evidence>
<evidence type="ECO:0000256" key="2">
    <source>
        <dbReference type="ARBA" id="ARBA00022737"/>
    </source>
</evidence>
<dbReference type="InterPro" id="IPR001680">
    <property type="entry name" value="WD40_rpt"/>
</dbReference>
<dbReference type="PROSITE" id="PS50082">
    <property type="entry name" value="WD_REPEATS_2"/>
    <property type="match status" value="2"/>
</dbReference>
<name>A0A2G7FNX0_9EURO</name>
<dbReference type="Gene3D" id="3.80.20.20">
    <property type="entry name" value="Receptor L-domain"/>
    <property type="match status" value="1"/>
</dbReference>
<dbReference type="GO" id="GO:0005730">
    <property type="term" value="C:nucleolus"/>
    <property type="evidence" value="ECO:0007669"/>
    <property type="project" value="TreeGrafter"/>
</dbReference>
<feature type="compositionally biased region" description="Low complexity" evidence="4">
    <location>
        <begin position="1256"/>
        <end position="1276"/>
    </location>
</feature>
<dbReference type="InterPro" id="IPR015943">
    <property type="entry name" value="WD40/YVTN_repeat-like_dom_sf"/>
</dbReference>
<reference evidence="7 8" key="1">
    <citation type="submission" date="2017-05" db="EMBL/GenBank/DDBJ databases">
        <title>Genome sequence for an aflatoxigenic pathogen of Argentinian peanut, Aspergillus arachidicola.</title>
        <authorList>
            <person name="Moore G."/>
            <person name="Beltz S.B."/>
            <person name="Mack B.M."/>
        </authorList>
    </citation>
    <scope>NUCLEOTIDE SEQUENCE [LARGE SCALE GENOMIC DNA]</scope>
    <source>
        <strain evidence="7 8">CBS 117610</strain>
    </source>
</reference>
<dbReference type="InterPro" id="IPR036322">
    <property type="entry name" value="WD40_repeat_dom_sf"/>
</dbReference>
<feature type="region of interest" description="Disordered" evidence="4">
    <location>
        <begin position="545"/>
        <end position="572"/>
    </location>
</feature>
<keyword evidence="1 3" id="KW-0853">WD repeat</keyword>
<feature type="repeat" description="WD" evidence="3">
    <location>
        <begin position="302"/>
        <end position="344"/>
    </location>
</feature>
<accession>A0A2G7FNX0</accession>
<dbReference type="InterPro" id="IPR021858">
    <property type="entry name" value="Fun_TF"/>
</dbReference>
<feature type="region of interest" description="Disordered" evidence="4">
    <location>
        <begin position="1"/>
        <end position="71"/>
    </location>
</feature>
<evidence type="ECO:0000313" key="8">
    <source>
        <dbReference type="Proteomes" id="UP000231358"/>
    </source>
</evidence>
<feature type="region of interest" description="Disordered" evidence="4">
    <location>
        <begin position="637"/>
        <end position="656"/>
    </location>
</feature>
<dbReference type="Pfam" id="PF12265">
    <property type="entry name" value="CAF1C_H4-bd"/>
    <property type="match status" value="1"/>
</dbReference>
<feature type="compositionally biased region" description="Polar residues" evidence="4">
    <location>
        <begin position="188"/>
        <end position="212"/>
    </location>
</feature>
<dbReference type="InterPro" id="IPR022052">
    <property type="entry name" value="Histone-bd_RBBP4-like_N"/>
</dbReference>
<dbReference type="STRING" id="656916.A0A2G7FNX0"/>
<dbReference type="SUPFAM" id="SSF52058">
    <property type="entry name" value="L domain-like"/>
    <property type="match status" value="1"/>
</dbReference>